<gene>
    <name evidence="1" type="ORF">ERS007739_04761</name>
</gene>
<comment type="caution">
    <text evidence="1">The sequence shown here is derived from an EMBL/GenBank/DDBJ whole genome shotgun (WGS) entry which is preliminary data.</text>
</comment>
<sequence>MRLPMTSNAKATLSYTVFCCSNRKSWKTQPIT</sequence>
<protein>
    <submittedName>
        <fullName evidence="1">Uncharacterized protein</fullName>
    </submittedName>
</protein>
<accession>A0A916LFY9</accession>
<name>A0A916LFY9_MYCTX</name>
<dbReference type="Proteomes" id="UP000039021">
    <property type="component" value="Unassembled WGS sequence"/>
</dbReference>
<dbReference type="AlphaFoldDB" id="A0A916LFY9"/>
<evidence type="ECO:0000313" key="2">
    <source>
        <dbReference type="Proteomes" id="UP000039021"/>
    </source>
</evidence>
<proteinExistence type="predicted"/>
<dbReference type="EMBL" id="CSBK01003194">
    <property type="protein sequence ID" value="CPA68117.1"/>
    <property type="molecule type" value="Genomic_DNA"/>
</dbReference>
<evidence type="ECO:0000313" key="1">
    <source>
        <dbReference type="EMBL" id="CPA68117.1"/>
    </source>
</evidence>
<reference evidence="2" key="1">
    <citation type="submission" date="2015-03" db="EMBL/GenBank/DDBJ databases">
        <authorList>
            <consortium name="Pathogen Informatics"/>
        </authorList>
    </citation>
    <scope>NUCLEOTIDE SEQUENCE [LARGE SCALE GENOMIC DNA]</scope>
    <source>
        <strain evidence="2">N09902308</strain>
    </source>
</reference>
<organism evidence="1 2">
    <name type="scientific">Mycobacterium tuberculosis</name>
    <dbReference type="NCBI Taxonomy" id="1773"/>
    <lineage>
        <taxon>Bacteria</taxon>
        <taxon>Bacillati</taxon>
        <taxon>Actinomycetota</taxon>
        <taxon>Actinomycetes</taxon>
        <taxon>Mycobacteriales</taxon>
        <taxon>Mycobacteriaceae</taxon>
        <taxon>Mycobacterium</taxon>
        <taxon>Mycobacterium tuberculosis complex</taxon>
    </lineage>
</organism>